<dbReference type="GO" id="GO:0000290">
    <property type="term" value="P:deadenylation-dependent decapping of nuclear-transcribed mRNA"/>
    <property type="evidence" value="ECO:0007669"/>
    <property type="project" value="InterPro"/>
</dbReference>
<comment type="cofactor">
    <cofactor evidence="1">
        <name>Mn(2+)</name>
        <dbReference type="ChEBI" id="CHEBI:29035"/>
    </cofactor>
</comment>
<gene>
    <name evidence="19" type="ORF">Dbus_chr3Lg1021</name>
</gene>
<evidence type="ECO:0000313" key="19">
    <source>
        <dbReference type="EMBL" id="ALC43855.1"/>
    </source>
</evidence>
<dbReference type="Gene3D" id="1.10.10.1050">
    <property type="entry name" value="Dcp2, box A domain"/>
    <property type="match status" value="1"/>
</dbReference>
<keyword evidence="12" id="KW-0539">Nucleus</keyword>
<dbReference type="Pfam" id="PF05026">
    <property type="entry name" value="DCP2"/>
    <property type="match status" value="1"/>
</dbReference>
<dbReference type="GO" id="GO:0030145">
    <property type="term" value="F:manganese ion binding"/>
    <property type="evidence" value="ECO:0007669"/>
    <property type="project" value="InterPro"/>
</dbReference>
<keyword evidence="9" id="KW-0378">Hydrolase</keyword>
<dbReference type="Gene3D" id="3.90.79.10">
    <property type="entry name" value="Nucleoside Triphosphate Pyrophosphohydrolase"/>
    <property type="match status" value="1"/>
</dbReference>
<dbReference type="OrthoDB" id="18996at2759"/>
<feature type="region of interest" description="Disordered" evidence="17">
    <location>
        <begin position="504"/>
        <end position="541"/>
    </location>
</feature>
<dbReference type="InterPro" id="IPR007722">
    <property type="entry name" value="DCP2_BoxA"/>
</dbReference>
<dbReference type="PROSITE" id="PS00893">
    <property type="entry name" value="NUDIX_BOX"/>
    <property type="match status" value="1"/>
</dbReference>
<evidence type="ECO:0000256" key="4">
    <source>
        <dbReference type="ARBA" id="ARBA00004201"/>
    </source>
</evidence>
<accession>A0A0M4EP61</accession>
<name>A0A0M4EP61_DROBS</name>
<dbReference type="InterPro" id="IPR036189">
    <property type="entry name" value="DCP2_BoxA_sf"/>
</dbReference>
<keyword evidence="20" id="KW-1185">Reference proteome</keyword>
<evidence type="ECO:0000313" key="20">
    <source>
        <dbReference type="Proteomes" id="UP000494163"/>
    </source>
</evidence>
<evidence type="ECO:0000256" key="15">
    <source>
        <dbReference type="ARBA" id="ARBA00068566"/>
    </source>
</evidence>
<dbReference type="SMART" id="SM01125">
    <property type="entry name" value="DCP2"/>
    <property type="match status" value="1"/>
</dbReference>
<evidence type="ECO:0000256" key="9">
    <source>
        <dbReference type="ARBA" id="ARBA00022801"/>
    </source>
</evidence>
<evidence type="ECO:0000256" key="2">
    <source>
        <dbReference type="ARBA" id="ARBA00001946"/>
    </source>
</evidence>
<comment type="similarity">
    <text evidence="5">Belongs to the Nudix hydrolase family. DCP2 subfamily.</text>
</comment>
<dbReference type="CDD" id="cd03672">
    <property type="entry name" value="NUDIX_Dcp2p_Nudt20"/>
    <property type="match status" value="1"/>
</dbReference>
<dbReference type="FunFam" id="3.90.79.10:FF:000003">
    <property type="entry name" value="M7GpppN-mRNA hydrolase isoform 2"/>
    <property type="match status" value="1"/>
</dbReference>
<dbReference type="AlphaFoldDB" id="A0A0M4EP61"/>
<evidence type="ECO:0000256" key="12">
    <source>
        <dbReference type="ARBA" id="ARBA00023242"/>
    </source>
</evidence>
<evidence type="ECO:0000256" key="14">
    <source>
        <dbReference type="ARBA" id="ARBA00060003"/>
    </source>
</evidence>
<comment type="function">
    <text evidence="14">Decapping metalloenzyme that catalyzes the cleavage of the cap structure on mRNAs. Removes the 7-methyl guanine cap structure from mRNA molecules, yielding a 5'-phosphorylated mRNA fragment and 7m-GDP. Necessary for the degradation of mRNAs, both in normal mRNA turnover and in nonsense-mediated mRNA decay. Plays a role in replication-dependent histone mRNA degradation. Has higher activity towards mRNAs that lack a poly(A) tail. Has no activity towards a cap structure lacking an RNA moiety. The presence of a N(6)-methyladenosine methylation at the second transcribed position of mRNAs (N(6),2'-O-dimethyladenosine cap; m6A(m)) provides resistance to DCP2-mediated decapping. Blocks autophagy in nutrient-rich conditions by repressing the expression of ATG-related genes through degradation of their transcripts.</text>
</comment>
<evidence type="ECO:0000256" key="1">
    <source>
        <dbReference type="ARBA" id="ARBA00001936"/>
    </source>
</evidence>
<dbReference type="GO" id="GO:0005634">
    <property type="term" value="C:nucleus"/>
    <property type="evidence" value="ECO:0007669"/>
    <property type="project" value="UniProtKB-SubCell"/>
</dbReference>
<evidence type="ECO:0000256" key="16">
    <source>
        <dbReference type="ARBA" id="ARBA00078183"/>
    </source>
</evidence>
<evidence type="ECO:0000256" key="5">
    <source>
        <dbReference type="ARBA" id="ARBA00005279"/>
    </source>
</evidence>
<feature type="domain" description="Nudix hydrolase" evidence="18">
    <location>
        <begin position="187"/>
        <end position="318"/>
    </location>
</feature>
<dbReference type="SUPFAM" id="SSF55811">
    <property type="entry name" value="Nudix"/>
    <property type="match status" value="1"/>
</dbReference>
<dbReference type="InterPro" id="IPR020084">
    <property type="entry name" value="NUDIX_hydrolase_CS"/>
</dbReference>
<sequence>MEIAPLLNNAVVATAAVVSTSSTSQQKQRQRRSTAAAAVVTTTTKNNNNQNDNDTTKALSATTTAAAVATVDTIKASSIKLPEKSKIPSDILDDLASRFIINVPDIELNNLIRICFQIELAHWFYLDFFCAPEDGDQVTPQQLKQKRKLPIVGIKQFAMQIFQHIPFLNKHFGTVDQILTEWKSYKSSVPTYGAILVSEDLNQCLLVQSYFARNSWGFPKGKINETEDPAHCATREVYEETGFDITHLIDADDYIEAQINYQLTRLYIVRNVPLNTHFAPRTRNEIRSCEWFCIDALPINKNDAISKAKLGKNSNSFFMIIPFVKRLKHWVNERRNGIERPVVRRRKVSGQQSPKTNNNNGNHINAEASPLVLISSCIKKETRAAIRRQRHKSMGDLDGVKLNNLNGKGAGTNAVALTASNISNSNGKRNSNNNNMNGIRLMNALLAAGSNTATIAIASITETTPTPTTNVVAATSKRQLFHSQSQNDEQQQVASNEKIVSSFDLIRKEKQQQQKAAAKAQKQQQRSRAKSQSDKQSNQMV</sequence>
<dbReference type="PROSITE" id="PS51462">
    <property type="entry name" value="NUDIX"/>
    <property type="match status" value="1"/>
</dbReference>
<comment type="catalytic activity">
    <reaction evidence="13">
        <text>a 5'-end (N(7)-methyl 5'-triphosphoguanosine)-ribonucleoside in mRNA + H2O = N(7)-methyl-GDP + a 5'-end phospho-ribonucleoside in mRNA + 2 H(+)</text>
        <dbReference type="Rhea" id="RHEA:67484"/>
        <dbReference type="Rhea" id="RHEA-COMP:15692"/>
        <dbReference type="Rhea" id="RHEA-COMP:17167"/>
        <dbReference type="ChEBI" id="CHEBI:15377"/>
        <dbReference type="ChEBI" id="CHEBI:15378"/>
        <dbReference type="ChEBI" id="CHEBI:63714"/>
        <dbReference type="ChEBI" id="CHEBI:138282"/>
        <dbReference type="ChEBI" id="CHEBI:156461"/>
        <dbReference type="EC" id="3.6.1.62"/>
    </reaction>
    <physiologicalReaction direction="left-to-right" evidence="13">
        <dbReference type="Rhea" id="RHEA:67485"/>
    </physiologicalReaction>
</comment>
<organism evidence="19 20">
    <name type="scientific">Drosophila busckii</name>
    <name type="common">Fruit fly</name>
    <dbReference type="NCBI Taxonomy" id="30019"/>
    <lineage>
        <taxon>Eukaryota</taxon>
        <taxon>Metazoa</taxon>
        <taxon>Ecdysozoa</taxon>
        <taxon>Arthropoda</taxon>
        <taxon>Hexapoda</taxon>
        <taxon>Insecta</taxon>
        <taxon>Pterygota</taxon>
        <taxon>Neoptera</taxon>
        <taxon>Endopterygota</taxon>
        <taxon>Diptera</taxon>
        <taxon>Brachycera</taxon>
        <taxon>Muscomorpha</taxon>
        <taxon>Ephydroidea</taxon>
        <taxon>Drosophilidae</taxon>
        <taxon>Drosophila</taxon>
    </lineage>
</organism>
<evidence type="ECO:0000256" key="11">
    <source>
        <dbReference type="ARBA" id="ARBA00023211"/>
    </source>
</evidence>
<evidence type="ECO:0000256" key="8">
    <source>
        <dbReference type="ARBA" id="ARBA00022723"/>
    </source>
</evidence>
<keyword evidence="7" id="KW-0597">Phosphoprotein</keyword>
<protein>
    <recommendedName>
        <fullName evidence="15">m7GpppN-mRNA hydrolase</fullName>
    </recommendedName>
    <alternativeName>
        <fullName evidence="16">mRNA-decapping enzyme 2</fullName>
    </alternativeName>
</protein>
<dbReference type="SUPFAM" id="SSF140586">
    <property type="entry name" value="Dcp2 domain-like"/>
    <property type="match status" value="1"/>
</dbReference>
<dbReference type="InterPro" id="IPR015797">
    <property type="entry name" value="NUDIX_hydrolase-like_dom_sf"/>
</dbReference>
<evidence type="ECO:0000256" key="17">
    <source>
        <dbReference type="SAM" id="MobiDB-lite"/>
    </source>
</evidence>
<keyword evidence="11" id="KW-0464">Manganese</keyword>
<dbReference type="InterPro" id="IPR000086">
    <property type="entry name" value="NUDIX_hydrolase_dom"/>
</dbReference>
<feature type="compositionally biased region" description="Low complexity" evidence="17">
    <location>
        <begin position="513"/>
        <end position="526"/>
    </location>
</feature>
<dbReference type="InterPro" id="IPR044099">
    <property type="entry name" value="Dcp2_NUDIX"/>
</dbReference>
<dbReference type="Proteomes" id="UP000494163">
    <property type="component" value="Chromosome 3L"/>
</dbReference>
<comment type="subcellular location">
    <subcellularLocation>
        <location evidence="4">Cytoplasm</location>
        <location evidence="4">P-body</location>
    </subcellularLocation>
    <subcellularLocation>
        <location evidence="3">Nucleus</location>
    </subcellularLocation>
</comment>
<dbReference type="PANTHER" id="PTHR23114">
    <property type="entry name" value="M7GPPPN-MRNA HYDROLASE"/>
    <property type="match status" value="1"/>
</dbReference>
<dbReference type="GO" id="GO:0000932">
    <property type="term" value="C:P-body"/>
    <property type="evidence" value="ECO:0007669"/>
    <property type="project" value="UniProtKB-SubCell"/>
</dbReference>
<dbReference type="EMBL" id="CP012525">
    <property type="protein sequence ID" value="ALC43855.1"/>
    <property type="molecule type" value="Genomic_DNA"/>
</dbReference>
<evidence type="ECO:0000256" key="7">
    <source>
        <dbReference type="ARBA" id="ARBA00022553"/>
    </source>
</evidence>
<evidence type="ECO:0000259" key="18">
    <source>
        <dbReference type="PROSITE" id="PS51462"/>
    </source>
</evidence>
<dbReference type="OMA" id="CEWFRID"/>
<dbReference type="FunFam" id="1.10.10.1050:FF:000001">
    <property type="entry name" value="M7GpppN-mRNA hydrolase isoform 2"/>
    <property type="match status" value="1"/>
</dbReference>
<dbReference type="SMR" id="A0A0M4EP61"/>
<evidence type="ECO:0000256" key="10">
    <source>
        <dbReference type="ARBA" id="ARBA00022884"/>
    </source>
</evidence>
<dbReference type="GO" id="GO:0000184">
    <property type="term" value="P:nuclear-transcribed mRNA catabolic process, nonsense-mediated decay"/>
    <property type="evidence" value="ECO:0007669"/>
    <property type="project" value="InterPro"/>
</dbReference>
<dbReference type="GO" id="GO:0003723">
    <property type="term" value="F:RNA binding"/>
    <property type="evidence" value="ECO:0007669"/>
    <property type="project" value="UniProtKB-KW"/>
</dbReference>
<dbReference type="STRING" id="30019.A0A0M4EP61"/>
<proteinExistence type="inferred from homology"/>
<evidence type="ECO:0000256" key="3">
    <source>
        <dbReference type="ARBA" id="ARBA00004123"/>
    </source>
</evidence>
<keyword evidence="6" id="KW-0963">Cytoplasm</keyword>
<evidence type="ECO:0000256" key="6">
    <source>
        <dbReference type="ARBA" id="ARBA00022490"/>
    </source>
</evidence>
<evidence type="ECO:0000256" key="13">
    <source>
        <dbReference type="ARBA" id="ARBA00047661"/>
    </source>
</evidence>
<feature type="non-terminal residue" evidence="19">
    <location>
        <position position="541"/>
    </location>
</feature>
<dbReference type="Pfam" id="PF00293">
    <property type="entry name" value="NUDIX"/>
    <property type="match status" value="1"/>
</dbReference>
<keyword evidence="8" id="KW-0479">Metal-binding</keyword>
<keyword evidence="10" id="KW-0694">RNA-binding</keyword>
<reference evidence="19 20" key="1">
    <citation type="submission" date="2015-08" db="EMBL/GenBank/DDBJ databases">
        <title>Ancestral chromatin configuration constrains chromatin evolution on differentiating sex chromosomes in Drosophila.</title>
        <authorList>
            <person name="Zhou Q."/>
            <person name="Bachtrog D."/>
        </authorList>
    </citation>
    <scope>NUCLEOTIDE SEQUENCE [LARGE SCALE GENOMIC DNA]</scope>
    <source>
        <tissue evidence="19">Whole larvae</tissue>
    </source>
</reference>
<dbReference type="PANTHER" id="PTHR23114:SF17">
    <property type="entry name" value="M7GPPPN-MRNA HYDROLASE"/>
    <property type="match status" value="1"/>
</dbReference>
<dbReference type="GO" id="GO:0140933">
    <property type="term" value="F:5'-(N(7)-methylguanosine 5'-triphospho)-[mRNA] hydrolase activity"/>
    <property type="evidence" value="ECO:0007669"/>
    <property type="project" value="UniProtKB-EC"/>
</dbReference>
<comment type="cofactor">
    <cofactor evidence="2">
        <name>Mg(2+)</name>
        <dbReference type="ChEBI" id="CHEBI:18420"/>
    </cofactor>
</comment>